<evidence type="ECO:0000256" key="1">
    <source>
        <dbReference type="SAM" id="MobiDB-lite"/>
    </source>
</evidence>
<comment type="caution">
    <text evidence="2">The sequence shown here is derived from an EMBL/GenBank/DDBJ whole genome shotgun (WGS) entry which is preliminary data.</text>
</comment>
<feature type="compositionally biased region" description="Polar residues" evidence="1">
    <location>
        <begin position="177"/>
        <end position="196"/>
    </location>
</feature>
<feature type="region of interest" description="Disordered" evidence="1">
    <location>
        <begin position="1"/>
        <end position="59"/>
    </location>
</feature>
<gene>
    <name evidence="2" type="ORF">AWRI4619_LOCUS1871</name>
</gene>
<proteinExistence type="predicted"/>
<dbReference type="EMBL" id="CAIJEN010000002">
    <property type="protein sequence ID" value="CAD0083304.1"/>
    <property type="molecule type" value="Genomic_DNA"/>
</dbReference>
<feature type="compositionally biased region" description="Low complexity" evidence="1">
    <location>
        <begin position="37"/>
        <end position="46"/>
    </location>
</feature>
<organism evidence="2 3">
    <name type="scientific">Aureobasidium vineae</name>
    <dbReference type="NCBI Taxonomy" id="2773715"/>
    <lineage>
        <taxon>Eukaryota</taxon>
        <taxon>Fungi</taxon>
        <taxon>Dikarya</taxon>
        <taxon>Ascomycota</taxon>
        <taxon>Pezizomycotina</taxon>
        <taxon>Dothideomycetes</taxon>
        <taxon>Dothideomycetidae</taxon>
        <taxon>Dothideales</taxon>
        <taxon>Saccotheciaceae</taxon>
        <taxon>Aureobasidium</taxon>
    </lineage>
</organism>
<evidence type="ECO:0000313" key="3">
    <source>
        <dbReference type="Proteomes" id="UP000716446"/>
    </source>
</evidence>
<sequence length="215" mass="23712">MADHVAVDSRLPSSPFGSACSGPAPLYAPDSLTVWHSSPSKPSSTSQNDCGFDVEELSENDVDYPNHARVLHPYELEEVDTPAADCGHVDLSHEIDIEDGEENTQDSDSAALARRLCRMRWKPASRPYAFTRSLPIQANHRKRSRSEALDTDTDSDGFDSLYTRPEPPKMRRRTQRPDNISTIATPLNMSDASTPQATTTASMFDDLMDVDAQAT</sequence>
<dbReference type="AlphaFoldDB" id="A0A9N8P5L7"/>
<feature type="region of interest" description="Disordered" evidence="1">
    <location>
        <begin position="138"/>
        <end position="196"/>
    </location>
</feature>
<keyword evidence="3" id="KW-1185">Reference proteome</keyword>
<accession>A0A9N8P5L7</accession>
<reference evidence="2" key="1">
    <citation type="submission" date="2020-06" db="EMBL/GenBank/DDBJ databases">
        <authorList>
            <person name="Onetto C."/>
        </authorList>
    </citation>
    <scope>NUCLEOTIDE SEQUENCE</scope>
</reference>
<dbReference type="Proteomes" id="UP000716446">
    <property type="component" value="Unassembled WGS sequence"/>
</dbReference>
<name>A0A9N8P5L7_9PEZI</name>
<protein>
    <submittedName>
        <fullName evidence="2">Uncharacterized protein</fullName>
    </submittedName>
</protein>
<evidence type="ECO:0000313" key="2">
    <source>
        <dbReference type="EMBL" id="CAD0083304.1"/>
    </source>
</evidence>